<reference evidence="2" key="3">
    <citation type="submission" date="1999-03" db="EMBL/GenBank/DDBJ databases">
        <title>The A. thaliana Genome Sequencing Project.</title>
        <authorList>
            <person name="WashU"/>
        </authorList>
    </citation>
    <scope>NUCLEOTIDE SEQUENCE</scope>
</reference>
<gene>
    <name evidence="2" type="primary">T25H8.1</name>
    <name evidence="3" type="ordered locus">At4g03910</name>
</gene>
<reference evidence="3" key="5">
    <citation type="submission" date="2000-03" db="EMBL/GenBank/DDBJ databases">
        <authorList>
            <person name="EU Arabidopsis sequencing project"/>
        </authorList>
    </citation>
    <scope>NUCLEOTIDE SEQUENCE</scope>
</reference>
<evidence type="ECO:0000313" key="3">
    <source>
        <dbReference type="EMBL" id="CAB80814.1"/>
    </source>
</evidence>
<feature type="compositionally biased region" description="Polar residues" evidence="1">
    <location>
        <begin position="77"/>
        <end position="87"/>
    </location>
</feature>
<dbReference type="Pfam" id="PF03004">
    <property type="entry name" value="Transposase_24"/>
    <property type="match status" value="1"/>
</dbReference>
<dbReference type="InterPro" id="IPR004252">
    <property type="entry name" value="Probable_transposase_24"/>
</dbReference>
<proteinExistence type="predicted"/>
<dbReference type="EMBL" id="AF128394">
    <property type="protein sequence ID" value="AAD17347.1"/>
    <property type="molecule type" value="Genomic_DNA"/>
</dbReference>
<organism evidence="2">
    <name type="scientific">Arabidopsis thaliana</name>
    <name type="common">Mouse-ear cress</name>
    <dbReference type="NCBI Taxonomy" id="3702"/>
    <lineage>
        <taxon>Eukaryota</taxon>
        <taxon>Viridiplantae</taxon>
        <taxon>Streptophyta</taxon>
        <taxon>Embryophyta</taxon>
        <taxon>Tracheophyta</taxon>
        <taxon>Spermatophyta</taxon>
        <taxon>Magnoliopsida</taxon>
        <taxon>eudicotyledons</taxon>
        <taxon>Gunneridae</taxon>
        <taxon>Pentapetalae</taxon>
        <taxon>rosids</taxon>
        <taxon>malvids</taxon>
        <taxon>Brassicales</taxon>
        <taxon>Brassicaceae</taxon>
        <taxon>Camelineae</taxon>
        <taxon>Arabidopsis</taxon>
    </lineage>
</organism>
<dbReference type="EMBL" id="AL161498">
    <property type="protein sequence ID" value="CAB80814.1"/>
    <property type="molecule type" value="Genomic_DNA"/>
</dbReference>
<feature type="compositionally biased region" description="Low complexity" evidence="1">
    <location>
        <begin position="50"/>
        <end position="67"/>
    </location>
</feature>
<evidence type="ECO:0000256" key="1">
    <source>
        <dbReference type="SAM" id="MobiDB-lite"/>
    </source>
</evidence>
<reference evidence="2" key="4">
    <citation type="submission" date="1999-03" db="EMBL/GenBank/DDBJ databases">
        <title>The sequence of A. thaliana T25H8.</title>
        <authorList>
            <person name="Edwards J."/>
            <person name="Flagg L."/>
        </authorList>
    </citation>
    <scope>NUCLEOTIDE SEQUENCE</scope>
</reference>
<evidence type="ECO:0000313" key="2">
    <source>
        <dbReference type="EMBL" id="AAD17347.1"/>
    </source>
</evidence>
<dbReference type="AlphaFoldDB" id="Q9ZPG8"/>
<feature type="region of interest" description="Disordered" evidence="1">
    <location>
        <begin position="1"/>
        <end position="125"/>
    </location>
</feature>
<reference key="1">
    <citation type="journal article" date="1999" name="Nature">
        <title>Sequence and analysis of chromosome 4 of the plant Arabidopsis thaliana.</title>
        <authorList>
            <consortium name="EU"/>
            <consortium name="CSHL and WU Arabidopsis Sequencing Project"/>
            <person name="Mayer K."/>
            <person name="Schuller C."/>
            <person name="Wambutt R."/>
            <person name="Murphy G."/>
            <person name="Volckaert G."/>
            <person name="Pohl T."/>
            <person name="Dusterhoft A."/>
            <person name="Stiekema W."/>
            <person name="Entian K.D."/>
            <person name="Terryn N."/>
            <person name="Harris B."/>
            <person name="Ansorge W."/>
            <person name="Brandt P."/>
            <person name="Grivell L."/>
            <person name="Rieger M."/>
            <person name="Weichselgartner M."/>
            <person name="de Simone V."/>
            <person name="Obermaier B."/>
            <person name="Mache R."/>
            <person name="Muller M."/>
            <person name="Kreis M."/>
            <person name="Delseny M."/>
            <person name="Puigdomenech P."/>
            <person name="Watson M."/>
            <person name="Schmidtheini T."/>
            <person name="Reichert B."/>
            <person name="Portatelle D."/>
            <person name="Perez-Alonso M."/>
            <person name="Boutry M."/>
            <person name="Bancroft I."/>
            <person name="Vos P."/>
            <person name="Hoheisel J."/>
            <person name="Zimmermann W."/>
            <person name="Wedler H."/>
            <person name="Ridley P."/>
            <person name="Langham S.A."/>
            <person name="McCullagh B."/>
            <person name="Bilham L."/>
            <person name="Robben J."/>
            <person name="Van der Schueren J."/>
            <person name="Grymonprez B."/>
            <person name="Chuang Y.J."/>
            <person name="Vandenbussche F."/>
            <person name="Braeken M."/>
            <person name="Weltjens I."/>
            <person name="Voet M."/>
            <person name="Bastiaens I."/>
            <person name="Aert R."/>
            <person name="Defoor E."/>
            <person name="Weitzenegger T."/>
            <person name="Bothe G."/>
            <person name="Ramsperger U."/>
            <person name="Hilbert H."/>
            <person name="Braun M."/>
            <person name="Holzer E."/>
            <person name="Brandt A."/>
            <person name="Peters S."/>
            <person name="van Staveren M."/>
            <person name="Dirske W."/>
            <person name="Mooijman P."/>
            <person name="Klein Lankhorst R."/>
            <person name="Rose M."/>
            <person name="Hauf J."/>
            <person name="Kotter P."/>
            <person name="Berneiser S."/>
            <person name="Hempel S."/>
            <person name="Feldpausch M."/>
            <person name="Lamberth S."/>
            <person name="Van den Daele H."/>
            <person name="De Keyser A."/>
            <person name="Buysshaert C."/>
            <person name="Gielen J."/>
            <person name="Villarroel R."/>
            <person name="De Clercq R."/>
            <person name="Van Montagu M."/>
            <person name="Rogers J."/>
            <person name="Cronin A."/>
            <person name="Quail M."/>
            <person name="Bray-Allen S."/>
            <person name="Clark L."/>
            <person name="Doggett J."/>
            <person name="Hall S."/>
            <person name="Kay M."/>
            <person name="Lennard N."/>
            <person name="McLay K."/>
            <person name="Mayes R."/>
            <person name="Pettett A."/>
            <person name="Rajandream M.A."/>
            <person name="Lyne M."/>
            <person name="Benes V."/>
            <person name="Rechmann S."/>
            <person name="Borkova D."/>
            <person name="Blocker H."/>
            <person name="Scharfe M."/>
            <person name="Grimm M."/>
            <person name="Lohnert T.H."/>
            <person name="Dose S."/>
            <person name="de Haan M."/>
            <person name="Maarse A."/>
            <person name="Schafer M."/>
            <person name="Muller-Auer S."/>
            <person name="Gabel C."/>
            <person name="Fuchs M."/>
            <person name="Fartmann B."/>
            <person name="Granderath K."/>
            <person name="Dauner D."/>
            <person name="Herzl A."/>
            <person name="Neumann S."/>
            <person name="Argiriou A."/>
            <person name="Vitale D."/>
            <person name="Liguori R."/>
            <person name="Piravandi E."/>
            <person name="Massenet O."/>
            <person name="Quigley F."/>
            <person name="Clabauld G."/>
            <person name="Mundlein A."/>
            <person name="Felber R."/>
            <person name="Schnabl S."/>
            <person name="Hiller R."/>
            <person name="Schmidt W."/>
            <person name="Lecharny A."/>
            <person name="Aubourg S."/>
            <person name="Chefdor F."/>
            <person name="Cooke R."/>
            <person name="Berger C."/>
            <person name="Montfort A."/>
            <person name="Casacuberta E."/>
            <person name="Gibbons T."/>
            <person name="Weber N."/>
            <person name="Vandenbol M."/>
            <person name="Bargues M."/>
            <person name="Terol J."/>
            <person name="Torres A."/>
            <person name="Perez-Perez A."/>
            <person name="Purnelle B."/>
            <person name="Bent E."/>
            <person name="Johnson S."/>
            <person name="Tacon D."/>
            <person name="Jesse T."/>
            <person name="Heijnen L."/>
            <person name="Schwarz S."/>
            <person name="Scholler P."/>
            <person name="Heber S."/>
            <person name="Francs P."/>
            <person name="Bielke C."/>
            <person name="Frishman D."/>
            <person name="Haase D."/>
            <person name="Lemcke K."/>
            <person name="Mewes H.W."/>
            <person name="Stocker S."/>
            <person name="Zaccaria P."/>
            <person name="Bevan M."/>
            <person name="Wilson R.K."/>
            <person name="de la Bastide M."/>
            <person name="Habermann K."/>
            <person name="Parnell L."/>
            <person name="Dedhia N."/>
            <person name="Gnoj L."/>
            <person name="Schutz K."/>
            <person name="Huang E."/>
            <person name="Spiegel L."/>
            <person name="Sehkon M."/>
            <person name="Murray J."/>
            <person name="Sheet P."/>
            <person name="Cordes M."/>
            <person name="Abu-Threideh J."/>
            <person name="Stoneking T."/>
            <person name="Kalicki J."/>
            <person name="Graves T."/>
            <person name="Harmon G."/>
            <person name="Edwards J."/>
            <person name="Latreille P."/>
            <person name="Courtney L."/>
            <person name="Cloud J."/>
            <person name="Abbott A."/>
            <person name="Scott K."/>
            <person name="Johnson D."/>
            <person name="Minx P."/>
            <person name="Bentley D."/>
            <person name="Fulton B."/>
            <person name="Miller N."/>
            <person name="Greco T."/>
            <person name="Kemp K."/>
            <person name="Kramer J."/>
            <person name="Fulton L."/>
            <person name="Mardis E."/>
            <person name="Dante M."/>
            <person name="Pepin K."/>
            <person name="Hillier L."/>
            <person name="Nelson J."/>
            <person name="Spieth J."/>
            <person name="Ryan E."/>
            <person name="Andrews S."/>
            <person name="Geisel C."/>
            <person name="Layman D."/>
            <person name="Du H."/>
            <person name="Ali J."/>
            <person name="Berghoff A."/>
            <person name="Jones K."/>
            <person name="Drone K."/>
            <person name="Cotton M."/>
            <person name="Joshu C."/>
            <person name="Antonoiu B."/>
            <person name="Zidanic M."/>
            <person name="Strong C."/>
            <person name="Sun H."/>
            <person name="Lamar B."/>
            <person name="Yordan C."/>
            <person name="Ma P."/>
            <person name="Zhong J."/>
            <person name="Preston R."/>
            <person name="Vil D."/>
            <person name="Shekher M."/>
            <person name="Matero A."/>
            <person name="Shah R."/>
            <person name="Swaby I.K."/>
            <person name="O'Shaughnessy A."/>
            <person name="Rodriguez M."/>
            <person name="Hoffmann J."/>
            <person name="Till S."/>
            <person name="Granat S."/>
            <person name="Shohdy N."/>
            <person name="Hasegawa A."/>
            <person name="Hameed A."/>
            <person name="Lodhi M."/>
            <person name="Johnson A."/>
            <person name="Chen E."/>
            <person name="Marra M."/>
            <person name="Martienssen R."/>
            <person name="McCombie W.R."/>
        </authorList>
    </citation>
    <scope>NUCLEOTIDE SEQUENCE [LARGE SCALE GENOMIC DNA]</scope>
    <source>
        <strain>cv. Columbia</strain>
    </source>
</reference>
<feature type="compositionally biased region" description="Polar residues" evidence="1">
    <location>
        <begin position="111"/>
        <end position="124"/>
    </location>
</feature>
<reference evidence="2" key="2">
    <citation type="submission" date="1999-02" db="EMBL/GenBank/DDBJ databases">
        <authorList>
            <person name="Waterston R."/>
        </authorList>
    </citation>
    <scope>NUCLEOTIDE SEQUENCE</scope>
</reference>
<dbReference type="PIR" id="E85049">
    <property type="entry name" value="E85049"/>
</dbReference>
<sequence length="357" mass="39437">MPNAGRGGSRKRKTTPNVIQRAGGSTPAGRPSSLPQQYDFTPAAATVQVSASIPPQGAGAGASSSAPHYRNYPPPQQLFQHSTNQPQRVDPLPPQETAQQDPPLSPDPETASHSHPSSQGNNFQEGIPAVLPELQEDSVVALNDILSVPGREAWCWTVQYYFNEIVKRRLKDMVSTARTTREQPPWIGETLWGTMCAYWDTEAAQKRSRTYSKARLSDRNGIGPHVHYSGPKSFQEIQDELEEKLGRPVHLGEVFIETHTKSDGSFVDQKSEKIAQAYQQNVRDRLSALEASASAVSDGSSRPPELTLDDYTAIFLEVRCFSIIISLRVQFNILSLMSFFSISCSPQKMIQEAILMD</sequence>
<reference evidence="3" key="6">
    <citation type="submission" date="2000-03" db="EMBL/GenBank/DDBJ databases">
        <authorList>
            <person name="Lamar B."/>
            <person name="Stoneking T."/>
            <person name="Stumpf J."/>
            <person name="Mewes H.W."/>
            <person name="Lemcke K."/>
            <person name="Mayer K.F.X."/>
        </authorList>
    </citation>
    <scope>NUCLEOTIDE SEQUENCE OF 91-117</scope>
</reference>
<name>Q9ZPG8_ARATH</name>
<protein>
    <submittedName>
        <fullName evidence="3">Putative transposon protein</fullName>
    </submittedName>
    <submittedName>
        <fullName evidence="2">T25H8.1 protein</fullName>
    </submittedName>
</protein>
<accession>Q9ZPG8</accession>